<gene>
    <name evidence="5" type="ORF">JRO89_XS07G0119400</name>
</gene>
<evidence type="ECO:0000256" key="3">
    <source>
        <dbReference type="ARBA" id="ARBA00023235"/>
    </source>
</evidence>
<reference evidence="5 6" key="1">
    <citation type="submission" date="2021-02" db="EMBL/GenBank/DDBJ databases">
        <title>Plant Genome Project.</title>
        <authorList>
            <person name="Zhang R.-G."/>
        </authorList>
    </citation>
    <scope>NUCLEOTIDE SEQUENCE [LARGE SCALE GENOMIC DNA]</scope>
    <source>
        <tissue evidence="5">Leaves</tissue>
    </source>
</reference>
<protein>
    <recommendedName>
        <fullName evidence="7">Glucose-6-phosphate isomerase</fullName>
    </recommendedName>
</protein>
<keyword evidence="3" id="KW-0413">Isomerase</keyword>
<name>A0ABQ8HTS4_9ROSI</name>
<evidence type="ECO:0000256" key="4">
    <source>
        <dbReference type="SAM" id="MobiDB-lite"/>
    </source>
</evidence>
<dbReference type="InterPro" id="IPR001672">
    <property type="entry name" value="G6P_Isomerase"/>
</dbReference>
<dbReference type="EMBL" id="JAFEMO010000007">
    <property type="protein sequence ID" value="KAH7567683.1"/>
    <property type="molecule type" value="Genomic_DNA"/>
</dbReference>
<dbReference type="PANTHER" id="PTHR11469:SF1">
    <property type="entry name" value="GLUCOSE-6-PHOSPHATE ISOMERASE"/>
    <property type="match status" value="1"/>
</dbReference>
<dbReference type="Gene3D" id="3.40.50.10490">
    <property type="entry name" value="Glucose-6-phosphate isomerase like protein, domain 1"/>
    <property type="match status" value="1"/>
</dbReference>
<dbReference type="PANTHER" id="PTHR11469">
    <property type="entry name" value="GLUCOSE-6-PHOSPHATE ISOMERASE"/>
    <property type="match status" value="1"/>
</dbReference>
<dbReference type="InterPro" id="IPR046348">
    <property type="entry name" value="SIS_dom_sf"/>
</dbReference>
<evidence type="ECO:0000313" key="6">
    <source>
        <dbReference type="Proteomes" id="UP000827721"/>
    </source>
</evidence>
<keyword evidence="1" id="KW-0312">Gluconeogenesis</keyword>
<sequence length="194" mass="21726">MASLSGLCSSSPSLKPKSPITTKPLVSIRRDSLTFPARLSRSPSLLQTQSVAREISAELSSTNDGVLKKVHRGLEKDPQELWKRYVDWLYQHKELGLNLDVSRIGFTEEFVAEMEPRFQEAFKAMEELEKGAIANPDEGRMVGHYWLRNAELAPTSFLRTQIENTLDAVCNFADEVVGGKLYNALAKSNSLEHC</sequence>
<proteinExistence type="predicted"/>
<dbReference type="SUPFAM" id="SSF53697">
    <property type="entry name" value="SIS domain"/>
    <property type="match status" value="1"/>
</dbReference>
<dbReference type="Proteomes" id="UP000827721">
    <property type="component" value="Unassembled WGS sequence"/>
</dbReference>
<organism evidence="5 6">
    <name type="scientific">Xanthoceras sorbifolium</name>
    <dbReference type="NCBI Taxonomy" id="99658"/>
    <lineage>
        <taxon>Eukaryota</taxon>
        <taxon>Viridiplantae</taxon>
        <taxon>Streptophyta</taxon>
        <taxon>Embryophyta</taxon>
        <taxon>Tracheophyta</taxon>
        <taxon>Spermatophyta</taxon>
        <taxon>Magnoliopsida</taxon>
        <taxon>eudicotyledons</taxon>
        <taxon>Gunneridae</taxon>
        <taxon>Pentapetalae</taxon>
        <taxon>rosids</taxon>
        <taxon>malvids</taxon>
        <taxon>Sapindales</taxon>
        <taxon>Sapindaceae</taxon>
        <taxon>Xanthoceroideae</taxon>
        <taxon>Xanthoceras</taxon>
    </lineage>
</organism>
<evidence type="ECO:0000256" key="2">
    <source>
        <dbReference type="ARBA" id="ARBA00023152"/>
    </source>
</evidence>
<evidence type="ECO:0000313" key="5">
    <source>
        <dbReference type="EMBL" id="KAH7567683.1"/>
    </source>
</evidence>
<evidence type="ECO:0000256" key="1">
    <source>
        <dbReference type="ARBA" id="ARBA00022432"/>
    </source>
</evidence>
<comment type="caution">
    <text evidence="5">The sequence shown here is derived from an EMBL/GenBank/DDBJ whole genome shotgun (WGS) entry which is preliminary data.</text>
</comment>
<feature type="region of interest" description="Disordered" evidence="4">
    <location>
        <begin position="1"/>
        <end position="21"/>
    </location>
</feature>
<accession>A0ABQ8HTS4</accession>
<keyword evidence="6" id="KW-1185">Reference proteome</keyword>
<keyword evidence="2" id="KW-0324">Glycolysis</keyword>
<evidence type="ECO:0008006" key="7">
    <source>
        <dbReference type="Google" id="ProtNLM"/>
    </source>
</evidence>
<dbReference type="PROSITE" id="PS51463">
    <property type="entry name" value="P_GLUCOSE_ISOMERASE_3"/>
    <property type="match status" value="1"/>
</dbReference>